<dbReference type="EMBL" id="CAWUON010000122">
    <property type="protein sequence ID" value="CAK7273819.1"/>
    <property type="molecule type" value="Genomic_DNA"/>
</dbReference>
<feature type="region of interest" description="Disordered" evidence="1">
    <location>
        <begin position="74"/>
        <end position="115"/>
    </location>
</feature>
<feature type="region of interest" description="Disordered" evidence="1">
    <location>
        <begin position="324"/>
        <end position="348"/>
    </location>
</feature>
<evidence type="ECO:0000313" key="2">
    <source>
        <dbReference type="EMBL" id="CAK7273819.1"/>
    </source>
</evidence>
<gene>
    <name evidence="2" type="primary">RRF1</name>
    <name evidence="2" type="ORF">SEPCBS119000_005853</name>
</gene>
<comment type="caution">
    <text evidence="2">The sequence shown here is derived from an EMBL/GenBank/DDBJ whole genome shotgun (WGS) entry which is preliminary data.</text>
</comment>
<evidence type="ECO:0000256" key="1">
    <source>
        <dbReference type="SAM" id="MobiDB-lite"/>
    </source>
</evidence>
<dbReference type="Gene3D" id="3.30.1360.40">
    <property type="match status" value="1"/>
</dbReference>
<name>A0ABP0DZS8_9PEZI</name>
<reference evidence="2 3" key="1">
    <citation type="submission" date="2024-01" db="EMBL/GenBank/DDBJ databases">
        <authorList>
            <person name="Allen C."/>
            <person name="Tagirdzhanova G."/>
        </authorList>
    </citation>
    <scope>NUCLEOTIDE SEQUENCE [LARGE SCALE GENOMIC DNA]</scope>
    <source>
        <strain evidence="2 3">CBS 119000</strain>
    </source>
</reference>
<organism evidence="2 3">
    <name type="scientific">Sporothrix epigloea</name>
    <dbReference type="NCBI Taxonomy" id="1892477"/>
    <lineage>
        <taxon>Eukaryota</taxon>
        <taxon>Fungi</taxon>
        <taxon>Dikarya</taxon>
        <taxon>Ascomycota</taxon>
        <taxon>Pezizomycotina</taxon>
        <taxon>Sordariomycetes</taxon>
        <taxon>Sordariomycetidae</taxon>
        <taxon>Ophiostomatales</taxon>
        <taxon>Ophiostomataceae</taxon>
        <taxon>Sporothrix</taxon>
    </lineage>
</organism>
<dbReference type="Gene3D" id="1.10.132.20">
    <property type="entry name" value="Ribosome-recycling factor"/>
    <property type="match status" value="1"/>
</dbReference>
<keyword evidence="3" id="KW-1185">Reference proteome</keyword>
<dbReference type="SUPFAM" id="SSF55194">
    <property type="entry name" value="Ribosome recycling factor, RRF"/>
    <property type="match status" value="1"/>
</dbReference>
<dbReference type="Proteomes" id="UP001642502">
    <property type="component" value="Unassembled WGS sequence"/>
</dbReference>
<sequence>MRGIVTAQTLVQRGTAGLCRPAKHFCAVGASQGLVQAGRPLSVLQAMRMTSGSILPAPAAVSCSSSRCFSNTAVQQKKGGKKDKKGGAVAASSSSHESTGADDDGGNHPTADPADAFNFADVESRWQRTEAHHEEKFKELKRALSSGAAGVLGDGEGGIDVDAVGKTPVLDRETDASHADNHVPLSQLALVIPRAGGRLVELRMHNPASRKAIISAVQSNPLFHGQQPQPDPNDELVLLLKLGGAGSAVAGVKDGAKGAKGGVNPAAAAVAERTRRVNELANTWRSQIRKATERRHKTHQQWKKDKAIQPDDLHRLERDLLKGQEKRMAKVDATEKEALKQAERISSR</sequence>
<dbReference type="InterPro" id="IPR036191">
    <property type="entry name" value="RRF_sf"/>
</dbReference>
<evidence type="ECO:0000313" key="3">
    <source>
        <dbReference type="Proteomes" id="UP001642502"/>
    </source>
</evidence>
<accession>A0ABP0DZS8</accession>
<protein>
    <submittedName>
        <fullName evidence="2">Ribosome-recycling factor</fullName>
    </submittedName>
</protein>
<proteinExistence type="predicted"/>